<dbReference type="InterPro" id="IPR002110">
    <property type="entry name" value="Ankyrin_rpt"/>
</dbReference>
<reference evidence="9" key="1">
    <citation type="submission" date="2023-01" db="EMBL/GenBank/DDBJ databases">
        <title>Metagenome sequencing of chrysophaentin producing Chrysophaeum taylorii.</title>
        <authorList>
            <person name="Davison J."/>
            <person name="Bewley C."/>
        </authorList>
    </citation>
    <scope>NUCLEOTIDE SEQUENCE</scope>
    <source>
        <strain evidence="9">NIES-1699</strain>
    </source>
</reference>
<dbReference type="InterPro" id="IPR013083">
    <property type="entry name" value="Znf_RING/FYVE/PHD"/>
</dbReference>
<dbReference type="Gene3D" id="3.30.40.10">
    <property type="entry name" value="Zinc/RING finger domain, C3HC4 (zinc finger)"/>
    <property type="match status" value="1"/>
</dbReference>
<dbReference type="SUPFAM" id="SSF57903">
    <property type="entry name" value="FYVE/PHD zinc finger"/>
    <property type="match status" value="1"/>
</dbReference>
<keyword evidence="2" id="KW-0677">Repeat</keyword>
<dbReference type="Proteomes" id="UP001230188">
    <property type="component" value="Unassembled WGS sequence"/>
</dbReference>
<dbReference type="InterPro" id="IPR017455">
    <property type="entry name" value="Znf_FYVE-rel"/>
</dbReference>
<comment type="caution">
    <text evidence="9">The sequence shown here is derived from an EMBL/GenBank/DDBJ whole genome shotgun (WGS) entry which is preliminary data.</text>
</comment>
<feature type="repeat" description="ANK" evidence="6">
    <location>
        <begin position="220"/>
        <end position="245"/>
    </location>
</feature>
<evidence type="ECO:0000313" key="10">
    <source>
        <dbReference type="Proteomes" id="UP001230188"/>
    </source>
</evidence>
<dbReference type="EMBL" id="JAQMWT010000045">
    <property type="protein sequence ID" value="KAJ8612585.1"/>
    <property type="molecule type" value="Genomic_DNA"/>
</dbReference>
<dbReference type="PANTHER" id="PTHR24123">
    <property type="entry name" value="ANKYRIN REPEAT-CONTAINING"/>
    <property type="match status" value="1"/>
</dbReference>
<dbReference type="InterPro" id="IPR000306">
    <property type="entry name" value="Znf_FYVE"/>
</dbReference>
<dbReference type="InterPro" id="IPR036770">
    <property type="entry name" value="Ankyrin_rpt-contain_sf"/>
</dbReference>
<dbReference type="Gene3D" id="1.20.5.110">
    <property type="match status" value="1"/>
</dbReference>
<gene>
    <name evidence="9" type="ORF">CTAYLR_009802</name>
</gene>
<evidence type="ECO:0000256" key="5">
    <source>
        <dbReference type="ARBA" id="ARBA00023043"/>
    </source>
</evidence>
<dbReference type="InterPro" id="IPR011011">
    <property type="entry name" value="Znf_FYVE_PHD"/>
</dbReference>
<name>A0AAD7XR77_9STRA</name>
<evidence type="ECO:0000256" key="3">
    <source>
        <dbReference type="ARBA" id="ARBA00022771"/>
    </source>
</evidence>
<accession>A0AAD7XR77</accession>
<feature type="repeat" description="ANK" evidence="6">
    <location>
        <begin position="353"/>
        <end position="385"/>
    </location>
</feature>
<evidence type="ECO:0000256" key="1">
    <source>
        <dbReference type="ARBA" id="ARBA00022723"/>
    </source>
</evidence>
<evidence type="ECO:0000259" key="8">
    <source>
        <dbReference type="PROSITE" id="PS50178"/>
    </source>
</evidence>
<dbReference type="PANTHER" id="PTHR24123:SF33">
    <property type="entry name" value="PROTEIN HOS4"/>
    <property type="match status" value="1"/>
</dbReference>
<dbReference type="AlphaFoldDB" id="A0AAD7XR77"/>
<keyword evidence="3 7" id="KW-0863">Zinc-finger</keyword>
<dbReference type="Pfam" id="PF12796">
    <property type="entry name" value="Ank_2"/>
    <property type="match status" value="2"/>
</dbReference>
<evidence type="ECO:0000256" key="6">
    <source>
        <dbReference type="PROSITE-ProRule" id="PRU00023"/>
    </source>
</evidence>
<keyword evidence="10" id="KW-1185">Reference proteome</keyword>
<dbReference type="PROSITE" id="PS50297">
    <property type="entry name" value="ANK_REP_REGION"/>
    <property type="match status" value="3"/>
</dbReference>
<keyword evidence="1" id="KW-0479">Metal-binding</keyword>
<feature type="domain" description="FYVE-type" evidence="8">
    <location>
        <begin position="442"/>
        <end position="505"/>
    </location>
</feature>
<evidence type="ECO:0000256" key="4">
    <source>
        <dbReference type="ARBA" id="ARBA00022833"/>
    </source>
</evidence>
<dbReference type="SMART" id="SM00064">
    <property type="entry name" value="FYVE"/>
    <property type="match status" value="1"/>
</dbReference>
<dbReference type="Gene3D" id="1.25.40.20">
    <property type="entry name" value="Ankyrin repeat-containing domain"/>
    <property type="match status" value="2"/>
</dbReference>
<dbReference type="Pfam" id="PF01363">
    <property type="entry name" value="FYVE"/>
    <property type="match status" value="1"/>
</dbReference>
<feature type="repeat" description="ANK" evidence="6">
    <location>
        <begin position="257"/>
        <end position="289"/>
    </location>
</feature>
<sequence length="565" mass="60459">MAAGPEEERRPSSPTRAEVAAAYMSRHKEKDELDELIEAAILGSAGSDVRRLGLEVTPGPRDVSEIEVLVARLAAGHQEPVDLLETPRTLVRAGKVSAGEWRTSRREAYLLNDCLLLCEQKQAALVLRTRIDLASVARVKRTKKGFELDSGGQRGGRKVYSDEDFATAVGSAVVAIKRDQGLVGDVGWQHAVLTGTAWACALGFDASEWPSVGLDDLDEEGFAPLHLAAYHGKVKGVRELLRRGAAPGIPCTAPDFAGATPLHLAARRCDEAVVVALLEAGAPADAVDARRFTPFSACASSRACEDAPGASRRVLAALPRTDAALYAAANAGLTETTRHLVVHLRLDPNARVDGATPLHAAAERGFADILEVLLEAGARPNARDANGATPLDVAGAEDAASVLRAHGARRTTGAAAPEWETKELTAGWRPRVALSKNGWTPDAARTTCALCDDLFTNVKRRHHCRKCGCLCCGACSTKTVSLLDGLEADSPDHKRVCDACFNKLYRSSASVVSEAVADLGDQLRQRGEALERVAEGADHLEHAAANYRDNAKRLRQHLERKRAFF</sequence>
<evidence type="ECO:0000256" key="2">
    <source>
        <dbReference type="ARBA" id="ARBA00022737"/>
    </source>
</evidence>
<keyword evidence="4" id="KW-0862">Zinc</keyword>
<keyword evidence="5 6" id="KW-0040">ANK repeat</keyword>
<organism evidence="9 10">
    <name type="scientific">Chrysophaeum taylorii</name>
    <dbReference type="NCBI Taxonomy" id="2483200"/>
    <lineage>
        <taxon>Eukaryota</taxon>
        <taxon>Sar</taxon>
        <taxon>Stramenopiles</taxon>
        <taxon>Ochrophyta</taxon>
        <taxon>Pelagophyceae</taxon>
        <taxon>Pelagomonadales</taxon>
        <taxon>Pelagomonadaceae</taxon>
        <taxon>Chrysophaeum</taxon>
    </lineage>
</organism>
<evidence type="ECO:0000256" key="7">
    <source>
        <dbReference type="PROSITE-ProRule" id="PRU00091"/>
    </source>
</evidence>
<proteinExistence type="predicted"/>
<dbReference type="SMART" id="SM00248">
    <property type="entry name" value="ANK"/>
    <property type="match status" value="4"/>
</dbReference>
<dbReference type="SUPFAM" id="SSF48403">
    <property type="entry name" value="Ankyrin repeat"/>
    <property type="match status" value="1"/>
</dbReference>
<dbReference type="PROSITE" id="PS50088">
    <property type="entry name" value="ANK_REPEAT"/>
    <property type="match status" value="3"/>
</dbReference>
<dbReference type="PROSITE" id="PS50178">
    <property type="entry name" value="ZF_FYVE"/>
    <property type="match status" value="1"/>
</dbReference>
<dbReference type="InterPro" id="IPR051165">
    <property type="entry name" value="Multifunctional_ANK_Repeat"/>
</dbReference>
<protein>
    <recommendedName>
        <fullName evidence="8">FYVE-type domain-containing protein</fullName>
    </recommendedName>
</protein>
<dbReference type="GO" id="GO:0008270">
    <property type="term" value="F:zinc ion binding"/>
    <property type="evidence" value="ECO:0007669"/>
    <property type="project" value="UniProtKB-KW"/>
</dbReference>
<evidence type="ECO:0000313" key="9">
    <source>
        <dbReference type="EMBL" id="KAJ8612585.1"/>
    </source>
</evidence>